<evidence type="ECO:0000313" key="4">
    <source>
        <dbReference type="EMBL" id="MEN3537887.1"/>
    </source>
</evidence>
<organism evidence="4 5">
    <name type="scientific">Microbispora maris</name>
    <dbReference type="NCBI Taxonomy" id="3144104"/>
    <lineage>
        <taxon>Bacteria</taxon>
        <taxon>Bacillati</taxon>
        <taxon>Actinomycetota</taxon>
        <taxon>Actinomycetes</taxon>
        <taxon>Streptosporangiales</taxon>
        <taxon>Streptosporangiaceae</taxon>
        <taxon>Microbispora</taxon>
    </lineage>
</organism>
<dbReference type="Gene3D" id="3.30.420.40">
    <property type="match status" value="3"/>
</dbReference>
<evidence type="ECO:0000256" key="1">
    <source>
        <dbReference type="ARBA" id="ARBA00006479"/>
    </source>
</evidence>
<dbReference type="PANTHER" id="PTHR18964:SF149">
    <property type="entry name" value="BIFUNCTIONAL UDP-N-ACETYLGLUCOSAMINE 2-EPIMERASE_N-ACETYLMANNOSAMINE KINASE"/>
    <property type="match status" value="1"/>
</dbReference>
<protein>
    <submittedName>
        <fullName evidence="4">ROK family transcriptional regulator</fullName>
    </submittedName>
</protein>
<name>A0ABV0AUP5_9ACTN</name>
<evidence type="ECO:0000256" key="2">
    <source>
        <dbReference type="SAM" id="MobiDB-lite"/>
    </source>
</evidence>
<dbReference type="SUPFAM" id="SSF46785">
    <property type="entry name" value="Winged helix' DNA-binding domain"/>
    <property type="match status" value="1"/>
</dbReference>
<keyword evidence="5" id="KW-1185">Reference proteome</keyword>
<dbReference type="InterPro" id="IPR036388">
    <property type="entry name" value="WH-like_DNA-bd_sf"/>
</dbReference>
<dbReference type="InterPro" id="IPR043129">
    <property type="entry name" value="ATPase_NBD"/>
</dbReference>
<dbReference type="Pfam" id="PF12802">
    <property type="entry name" value="MarR_2"/>
    <property type="match status" value="1"/>
</dbReference>
<feature type="region of interest" description="Disordered" evidence="2">
    <location>
        <begin position="279"/>
        <end position="338"/>
    </location>
</feature>
<sequence>MTQALRHDAMRARNLALVLGAVGARGSVTRAALAEITGLTKTTVSKLVADLIEGGLVVETGTVRDGERGRPGVEIRISGRRIAALGLEVNVDYLAVCVVDLARTVRLRRTQAVDNRTAAPVDVIARLGDLAATVVDEAVEKGLRVVGGVLAVPGPVDMTSGVVHNAPNLGWRDVPLASLLRFPFPVGVENEANLAALGELWFGSGLPDFLHVSGEIGIGAGLVVRGRLFRGAHGLAGELGHIVVSPGGPPCRCGGRGCLEQYAGQDALLTAVRGAAPIGPAAGTRRAGASVEVPADEPREGTDQATGGARDRALTTSGVPDHGGAGTTADGGAGTSHRVADGAEAGAASGAGAGDDDGPPPHLGRTSWAEAVVTSASPSPEMLLPAQQGLSWVLSRLREGDENARAACERAAWALGVALSSAVNLVDPDAIVLGGIYAPLFPWIGHTVADTLKAHLGQMRGAVPPVVVSRLGAEAAALGAAGQVIEQVMADPAALLQG</sequence>
<dbReference type="Proteomes" id="UP001447516">
    <property type="component" value="Unassembled WGS sequence"/>
</dbReference>
<dbReference type="EMBL" id="JBDJAW010000019">
    <property type="protein sequence ID" value="MEN3537887.1"/>
    <property type="molecule type" value="Genomic_DNA"/>
</dbReference>
<evidence type="ECO:0000259" key="3">
    <source>
        <dbReference type="Pfam" id="PF12802"/>
    </source>
</evidence>
<feature type="domain" description="HTH marR-type" evidence="3">
    <location>
        <begin position="17"/>
        <end position="66"/>
    </location>
</feature>
<comment type="similarity">
    <text evidence="1">Belongs to the ROK (NagC/XylR) family.</text>
</comment>
<dbReference type="InterPro" id="IPR000600">
    <property type="entry name" value="ROK"/>
</dbReference>
<dbReference type="PANTHER" id="PTHR18964">
    <property type="entry name" value="ROK (REPRESSOR, ORF, KINASE) FAMILY"/>
    <property type="match status" value="1"/>
</dbReference>
<dbReference type="Pfam" id="PF00480">
    <property type="entry name" value="ROK"/>
    <property type="match status" value="2"/>
</dbReference>
<evidence type="ECO:0000313" key="5">
    <source>
        <dbReference type="Proteomes" id="UP001447516"/>
    </source>
</evidence>
<feature type="compositionally biased region" description="Gly residues" evidence="2">
    <location>
        <begin position="321"/>
        <end position="334"/>
    </location>
</feature>
<gene>
    <name evidence="4" type="ORF">AAH991_22425</name>
</gene>
<proteinExistence type="inferred from homology"/>
<reference evidence="4 5" key="1">
    <citation type="submission" date="2024-05" db="EMBL/GenBank/DDBJ databases">
        <title>Microbispora sp.ZYX-F-249.</title>
        <authorList>
            <person name="Xie H."/>
        </authorList>
    </citation>
    <scope>NUCLEOTIDE SEQUENCE [LARGE SCALE GENOMIC DNA]</scope>
    <source>
        <strain evidence="4 5">ZYX-F-249</strain>
    </source>
</reference>
<dbReference type="Gene3D" id="1.10.10.10">
    <property type="entry name" value="Winged helix-like DNA-binding domain superfamily/Winged helix DNA-binding domain"/>
    <property type="match status" value="1"/>
</dbReference>
<feature type="region of interest" description="Disordered" evidence="2">
    <location>
        <begin position="346"/>
        <end position="365"/>
    </location>
</feature>
<comment type="caution">
    <text evidence="4">The sequence shown here is derived from an EMBL/GenBank/DDBJ whole genome shotgun (WGS) entry which is preliminary data.</text>
</comment>
<dbReference type="InterPro" id="IPR036390">
    <property type="entry name" value="WH_DNA-bd_sf"/>
</dbReference>
<dbReference type="SUPFAM" id="SSF53067">
    <property type="entry name" value="Actin-like ATPase domain"/>
    <property type="match status" value="1"/>
</dbReference>
<accession>A0ABV0AUP5</accession>
<dbReference type="InterPro" id="IPR000835">
    <property type="entry name" value="HTH_MarR-typ"/>
</dbReference>
<dbReference type="RefSeq" id="WP_346227843.1">
    <property type="nucleotide sequence ID" value="NZ_JBDJAW010000019.1"/>
</dbReference>